<evidence type="ECO:0000313" key="4">
    <source>
        <dbReference type="Proteomes" id="UP000215027"/>
    </source>
</evidence>
<dbReference type="GO" id="GO:0004751">
    <property type="term" value="F:ribose-5-phosphate isomerase activity"/>
    <property type="evidence" value="ECO:0007669"/>
    <property type="project" value="TreeGrafter"/>
</dbReference>
<dbReference type="Pfam" id="PF02502">
    <property type="entry name" value="LacAB_rpiB"/>
    <property type="match status" value="1"/>
</dbReference>
<evidence type="ECO:0000256" key="2">
    <source>
        <dbReference type="ARBA" id="ARBA00023235"/>
    </source>
</evidence>
<dbReference type="KEGG" id="pbf:CFX0092_A2153"/>
<dbReference type="RefSeq" id="WP_197699747.1">
    <property type="nucleotide sequence ID" value="NZ_LN890655.1"/>
</dbReference>
<keyword evidence="4" id="KW-1185">Reference proteome</keyword>
<keyword evidence="2 3" id="KW-0413">Isomerase</keyword>
<dbReference type="EC" id="5.3.1.-" evidence="3"/>
<dbReference type="NCBIfam" id="TIGR01120">
    <property type="entry name" value="rpiB"/>
    <property type="match status" value="1"/>
</dbReference>
<dbReference type="Gene3D" id="3.40.1400.10">
    <property type="entry name" value="Sugar-phosphate isomerase, RpiB/LacA/LacB"/>
    <property type="match status" value="1"/>
</dbReference>
<comment type="similarity">
    <text evidence="1">Belongs to the LacAB/RpiB family.</text>
</comment>
<dbReference type="InterPro" id="IPR036569">
    <property type="entry name" value="RpiB_LacA_LacB_sf"/>
</dbReference>
<dbReference type="Proteomes" id="UP000215027">
    <property type="component" value="Chromosome I"/>
</dbReference>
<proteinExistence type="inferred from homology"/>
<accession>A0A160T1V7</accession>
<dbReference type="InterPro" id="IPR004785">
    <property type="entry name" value="RpiB"/>
</dbReference>
<dbReference type="PANTHER" id="PTHR30345:SF0">
    <property type="entry name" value="DNA DAMAGE-REPAIR_TOLERATION PROTEIN DRT102"/>
    <property type="match status" value="1"/>
</dbReference>
<reference evidence="3" key="1">
    <citation type="submission" date="2016-01" db="EMBL/GenBank/DDBJ databases">
        <authorList>
            <person name="Mcilroy J.S."/>
            <person name="Karst M S."/>
            <person name="Albertsen M."/>
        </authorList>
    </citation>
    <scope>NUCLEOTIDE SEQUENCE</scope>
    <source>
        <strain evidence="3">Cfx-K</strain>
    </source>
</reference>
<evidence type="ECO:0000313" key="3">
    <source>
        <dbReference type="EMBL" id="CUS04031.2"/>
    </source>
</evidence>
<dbReference type="GO" id="GO:0009052">
    <property type="term" value="P:pentose-phosphate shunt, non-oxidative branch"/>
    <property type="evidence" value="ECO:0007669"/>
    <property type="project" value="TreeGrafter"/>
</dbReference>
<organism evidence="3 4">
    <name type="scientific">Candidatus Promineifilum breve</name>
    <dbReference type="NCBI Taxonomy" id="1806508"/>
    <lineage>
        <taxon>Bacteria</taxon>
        <taxon>Bacillati</taxon>
        <taxon>Chloroflexota</taxon>
        <taxon>Ardenticatenia</taxon>
        <taxon>Candidatus Promineifilales</taxon>
        <taxon>Candidatus Promineifilaceae</taxon>
        <taxon>Candidatus Promineifilum</taxon>
    </lineage>
</organism>
<dbReference type="NCBIfam" id="NF004051">
    <property type="entry name" value="PRK05571.1"/>
    <property type="match status" value="1"/>
</dbReference>
<dbReference type="AlphaFoldDB" id="A0A160T1V7"/>
<dbReference type="NCBIfam" id="TIGR00689">
    <property type="entry name" value="rpiB_lacA_lacB"/>
    <property type="match status" value="1"/>
</dbReference>
<evidence type="ECO:0000256" key="1">
    <source>
        <dbReference type="ARBA" id="ARBA00008754"/>
    </source>
</evidence>
<name>A0A160T1V7_9CHLR</name>
<dbReference type="PANTHER" id="PTHR30345">
    <property type="entry name" value="RIBOSE-5-PHOSPHATE ISOMERASE B"/>
    <property type="match status" value="1"/>
</dbReference>
<gene>
    <name evidence="3" type="ORF">CFX0092_A2153</name>
</gene>
<dbReference type="EMBL" id="LN890655">
    <property type="protein sequence ID" value="CUS04031.2"/>
    <property type="molecule type" value="Genomic_DNA"/>
</dbReference>
<dbReference type="SUPFAM" id="SSF89623">
    <property type="entry name" value="Ribose/Galactose isomerase RpiB/AlsB"/>
    <property type="match status" value="1"/>
</dbReference>
<sequence>MADERAEIEALVRRVVMRTLGAGDTPGAPDTGRKRPLLDEAAVRETPSGATLTLAPNTIITPLARQAAQERRITLQVGPANPPPTAAGKPGGRRIALGADHGGYELKEALKATLAAEYEIIDCGTHSKEAVDYPDIAVAVARRVAAGEAWRGIIIDGAGIGSCMAANKIAGIRAAMCYDQATAVNSREHNNANVLTLGAGLIGPNLAQQIVKTWLGTEFGGGRHAARVAKIDALDGQPAAAPVASAATDKQAKPPSAY</sequence>
<protein>
    <submittedName>
        <fullName evidence="3">Sugar phosphate isomerase</fullName>
        <ecNumber evidence="3">5.3.1.-</ecNumber>
    </submittedName>
</protein>
<dbReference type="InterPro" id="IPR003500">
    <property type="entry name" value="RpiB_LacA_LacB"/>
</dbReference>
<dbReference type="GO" id="GO:0019316">
    <property type="term" value="P:D-allose catabolic process"/>
    <property type="evidence" value="ECO:0007669"/>
    <property type="project" value="TreeGrafter"/>
</dbReference>